<accession>A0AAW8YLN4</accession>
<dbReference type="InterPro" id="IPR002053">
    <property type="entry name" value="Glyco_hydro_25"/>
</dbReference>
<evidence type="ECO:0000313" key="3">
    <source>
        <dbReference type="Proteomes" id="UP001280415"/>
    </source>
</evidence>
<dbReference type="Pfam" id="PF01183">
    <property type="entry name" value="Glyco_hydro_25"/>
    <property type="match status" value="1"/>
</dbReference>
<organism evidence="2 3">
    <name type="scientific">Pediococcus acidilactici</name>
    <dbReference type="NCBI Taxonomy" id="1254"/>
    <lineage>
        <taxon>Bacteria</taxon>
        <taxon>Bacillati</taxon>
        <taxon>Bacillota</taxon>
        <taxon>Bacilli</taxon>
        <taxon>Lactobacillales</taxon>
        <taxon>Lactobacillaceae</taxon>
        <taxon>Pediococcus</taxon>
        <taxon>Pediococcus acidilactici group</taxon>
    </lineage>
</organism>
<evidence type="ECO:0000256" key="1">
    <source>
        <dbReference type="ARBA" id="ARBA00010646"/>
    </source>
</evidence>
<dbReference type="Proteomes" id="UP001280415">
    <property type="component" value="Unassembled WGS sequence"/>
</dbReference>
<sequence>MEQGYNVVVLSEAQSDVDWDKLKDDGVQAAIIRLSHGVTQDLQASANLAKAKQLGMYVHGYHAYEGVDNEVTFSLSNAEALGLPEGSYFFIQGAPDDEVIGFANNWLSAGWSVGMNGLSDEYYQWIVSDSEPDKYDVWQIDDLRCLDNTGELVSEPKKNTPGVDNFNPGKPQAGAYVGFGNDTTGLLGGQTLGYSTNGNDFYAVITPFGMIFRDVDADRMSKLMINKLKLQSPNGTVFNLVVNDEGELKAEKESDK</sequence>
<comment type="caution">
    <text evidence="2">The sequence shown here is derived from an EMBL/GenBank/DDBJ whole genome shotgun (WGS) entry which is preliminary data.</text>
</comment>
<dbReference type="GO" id="GO:0016998">
    <property type="term" value="P:cell wall macromolecule catabolic process"/>
    <property type="evidence" value="ECO:0007669"/>
    <property type="project" value="InterPro"/>
</dbReference>
<name>A0AAW8YLN4_PEDAC</name>
<dbReference type="GO" id="GO:0009253">
    <property type="term" value="P:peptidoglycan catabolic process"/>
    <property type="evidence" value="ECO:0007669"/>
    <property type="project" value="InterPro"/>
</dbReference>
<protein>
    <submittedName>
        <fullName evidence="2">GH25 family lysozyme</fullName>
    </submittedName>
</protein>
<dbReference type="GO" id="GO:0003796">
    <property type="term" value="F:lysozyme activity"/>
    <property type="evidence" value="ECO:0007669"/>
    <property type="project" value="InterPro"/>
</dbReference>
<reference evidence="2" key="2">
    <citation type="submission" date="2023-10" db="EMBL/GenBank/DDBJ databases">
        <authorList>
            <person name="Khurajog B."/>
        </authorList>
    </citation>
    <scope>NUCLEOTIDE SEQUENCE</scope>
    <source>
        <strain evidence="2">BF14</strain>
    </source>
</reference>
<dbReference type="Gene3D" id="3.20.20.80">
    <property type="entry name" value="Glycosidases"/>
    <property type="match status" value="1"/>
</dbReference>
<dbReference type="InterPro" id="IPR017853">
    <property type="entry name" value="GH"/>
</dbReference>
<reference evidence="2" key="1">
    <citation type="journal article" date="2023" name="PeerJ">
        <title>Selection and evaluation of lactic acid bacteria from chicken feces in Thailand as potential probiotics.</title>
        <authorList>
            <person name="Khurajog B."/>
            <person name="Disastra Y."/>
            <person name="Lawwyne L.D."/>
            <person name="Sirichokchatchawan W."/>
            <person name="Niyomtham W."/>
            <person name="Yindee J."/>
            <person name="Hampson D.J."/>
            <person name="Prapasarakul N."/>
        </authorList>
    </citation>
    <scope>NUCLEOTIDE SEQUENCE</scope>
    <source>
        <strain evidence="2">BF14</strain>
    </source>
</reference>
<comment type="similarity">
    <text evidence="1">Belongs to the glycosyl hydrolase 25 family.</text>
</comment>
<evidence type="ECO:0000313" key="2">
    <source>
        <dbReference type="EMBL" id="MDV2911020.1"/>
    </source>
</evidence>
<dbReference type="SUPFAM" id="SSF51445">
    <property type="entry name" value="(Trans)glycosidases"/>
    <property type="match status" value="1"/>
</dbReference>
<proteinExistence type="inferred from homology"/>
<gene>
    <name evidence="2" type="ORF">R0H03_03960</name>
</gene>
<dbReference type="EMBL" id="JAWJAX010000003">
    <property type="protein sequence ID" value="MDV2911020.1"/>
    <property type="molecule type" value="Genomic_DNA"/>
</dbReference>
<dbReference type="AlphaFoldDB" id="A0AAW8YLN4"/>
<dbReference type="RefSeq" id="WP_317052037.1">
    <property type="nucleotide sequence ID" value="NZ_CP140878.1"/>
</dbReference>